<evidence type="ECO:0000256" key="3">
    <source>
        <dbReference type="ARBA" id="ARBA00023125"/>
    </source>
</evidence>
<protein>
    <submittedName>
        <fullName evidence="6">LysR substrate-binding domain-containing protein</fullName>
    </submittedName>
</protein>
<dbReference type="InterPro" id="IPR000847">
    <property type="entry name" value="LysR_HTH_N"/>
</dbReference>
<evidence type="ECO:0000313" key="7">
    <source>
        <dbReference type="Proteomes" id="UP001501074"/>
    </source>
</evidence>
<keyword evidence="2" id="KW-0805">Transcription regulation</keyword>
<evidence type="ECO:0000256" key="2">
    <source>
        <dbReference type="ARBA" id="ARBA00023015"/>
    </source>
</evidence>
<organism evidence="6 7">
    <name type="scientific">Kineosporia mesophila</name>
    <dbReference type="NCBI Taxonomy" id="566012"/>
    <lineage>
        <taxon>Bacteria</taxon>
        <taxon>Bacillati</taxon>
        <taxon>Actinomycetota</taxon>
        <taxon>Actinomycetes</taxon>
        <taxon>Kineosporiales</taxon>
        <taxon>Kineosporiaceae</taxon>
        <taxon>Kineosporia</taxon>
    </lineage>
</organism>
<dbReference type="SUPFAM" id="SSF46785">
    <property type="entry name" value="Winged helix' DNA-binding domain"/>
    <property type="match status" value="1"/>
</dbReference>
<keyword evidence="4" id="KW-0804">Transcription</keyword>
<dbReference type="PANTHER" id="PTHR30346">
    <property type="entry name" value="TRANSCRIPTIONAL DUAL REGULATOR HCAR-RELATED"/>
    <property type="match status" value="1"/>
</dbReference>
<gene>
    <name evidence="6" type="ORF">GCM10022223_10510</name>
</gene>
<dbReference type="PROSITE" id="PS50931">
    <property type="entry name" value="HTH_LYSR"/>
    <property type="match status" value="1"/>
</dbReference>
<evidence type="ECO:0000256" key="4">
    <source>
        <dbReference type="ARBA" id="ARBA00023163"/>
    </source>
</evidence>
<accession>A0ABP6Z736</accession>
<dbReference type="EMBL" id="BAAAZO010000002">
    <property type="protein sequence ID" value="GAA3597224.1"/>
    <property type="molecule type" value="Genomic_DNA"/>
</dbReference>
<comment type="similarity">
    <text evidence="1">Belongs to the LysR transcriptional regulatory family.</text>
</comment>
<dbReference type="Pfam" id="PF00126">
    <property type="entry name" value="HTH_1"/>
    <property type="match status" value="1"/>
</dbReference>
<dbReference type="InterPro" id="IPR005119">
    <property type="entry name" value="LysR_subst-bd"/>
</dbReference>
<dbReference type="Pfam" id="PF03466">
    <property type="entry name" value="LysR_substrate"/>
    <property type="match status" value="1"/>
</dbReference>
<dbReference type="InterPro" id="IPR036388">
    <property type="entry name" value="WH-like_DNA-bd_sf"/>
</dbReference>
<name>A0ABP6Z736_9ACTN</name>
<reference evidence="7" key="1">
    <citation type="journal article" date="2019" name="Int. J. Syst. Evol. Microbiol.">
        <title>The Global Catalogue of Microorganisms (GCM) 10K type strain sequencing project: providing services to taxonomists for standard genome sequencing and annotation.</title>
        <authorList>
            <consortium name="The Broad Institute Genomics Platform"/>
            <consortium name="The Broad Institute Genome Sequencing Center for Infectious Disease"/>
            <person name="Wu L."/>
            <person name="Ma J."/>
        </authorList>
    </citation>
    <scope>NUCLEOTIDE SEQUENCE [LARGE SCALE GENOMIC DNA]</scope>
    <source>
        <strain evidence="7">JCM 16902</strain>
    </source>
</reference>
<feature type="domain" description="HTH lysR-type" evidence="5">
    <location>
        <begin position="1"/>
        <end position="58"/>
    </location>
</feature>
<evidence type="ECO:0000259" key="5">
    <source>
        <dbReference type="PROSITE" id="PS50931"/>
    </source>
</evidence>
<keyword evidence="3" id="KW-0238">DNA-binding</keyword>
<dbReference type="PRINTS" id="PR00039">
    <property type="entry name" value="HTHLYSR"/>
</dbReference>
<dbReference type="SUPFAM" id="SSF53850">
    <property type="entry name" value="Periplasmic binding protein-like II"/>
    <property type="match status" value="1"/>
</dbReference>
<dbReference type="RefSeq" id="WP_231489434.1">
    <property type="nucleotide sequence ID" value="NZ_BAAAZO010000002.1"/>
</dbReference>
<evidence type="ECO:0000313" key="6">
    <source>
        <dbReference type="EMBL" id="GAA3597224.1"/>
    </source>
</evidence>
<dbReference type="Proteomes" id="UP001501074">
    <property type="component" value="Unassembled WGS sequence"/>
</dbReference>
<comment type="caution">
    <text evidence="6">The sequence shown here is derived from an EMBL/GenBank/DDBJ whole genome shotgun (WGS) entry which is preliminary data.</text>
</comment>
<keyword evidence="7" id="KW-1185">Reference proteome</keyword>
<dbReference type="Gene3D" id="1.10.10.10">
    <property type="entry name" value="Winged helix-like DNA-binding domain superfamily/Winged helix DNA-binding domain"/>
    <property type="match status" value="1"/>
</dbReference>
<dbReference type="InterPro" id="IPR036390">
    <property type="entry name" value="WH_DNA-bd_sf"/>
</dbReference>
<proteinExistence type="inferred from homology"/>
<dbReference type="PANTHER" id="PTHR30346:SF0">
    <property type="entry name" value="HCA OPERON TRANSCRIPTIONAL ACTIVATOR HCAR"/>
    <property type="match status" value="1"/>
</dbReference>
<sequence length="291" mass="31963">MELRLLRYFVAVCEERHFGRAASRLGMSQPPLSRAVQQLETQLGVRLLERSAGGVNLTRAGRVLYTEATALIEQAERARVRVVEAGQDVLTLGVLGGCIDATARMAELFTERHPGVTIRFRESGLNDPDAGLRSGLVDAAITRLPFDDQDVQTRVLRHDPVGALLRDNDPLAHGGPLSLRDLDARQWFRLPDGTDDAWSTYWHGLTPVGERPDSVVVRTANEYRQAVLWNSAVGLITRQAVLPDGLTWVELTDMPPSPLVLAWNPAHDSPLIRSLLESAVEATVSAADGER</sequence>
<evidence type="ECO:0000256" key="1">
    <source>
        <dbReference type="ARBA" id="ARBA00009437"/>
    </source>
</evidence>
<dbReference type="Gene3D" id="3.40.190.10">
    <property type="entry name" value="Periplasmic binding protein-like II"/>
    <property type="match status" value="2"/>
</dbReference>